<gene>
    <name evidence="12" type="primary">nadE1</name>
    <name evidence="8" type="synonym">nadE</name>
    <name evidence="12" type="ORF">CACET_c16130</name>
</gene>
<evidence type="ECO:0000256" key="1">
    <source>
        <dbReference type="ARBA" id="ARBA00005859"/>
    </source>
</evidence>
<dbReference type="GO" id="GO:0046872">
    <property type="term" value="F:metal ion binding"/>
    <property type="evidence" value="ECO:0007669"/>
    <property type="project" value="UniProtKB-KW"/>
</dbReference>
<reference evidence="12 13" key="1">
    <citation type="submission" date="2014-10" db="EMBL/GenBank/DDBJ databases">
        <title>Genome sequence of Clostridium aceticum DSM 1496.</title>
        <authorList>
            <person name="Poehlein A."/>
            <person name="Schiel-Bengelsdorf B."/>
            <person name="Gottschalk G."/>
            <person name="Duerre P."/>
            <person name="Daniel R."/>
        </authorList>
    </citation>
    <scope>NUCLEOTIDE SEQUENCE [LARGE SCALE GENOMIC DNA]</scope>
    <source>
        <strain evidence="12 13">DSM 1496</strain>
    </source>
</reference>
<dbReference type="KEGG" id="cace:CACET_c16130"/>
<dbReference type="GO" id="GO:0008795">
    <property type="term" value="F:NAD+ synthase activity"/>
    <property type="evidence" value="ECO:0007669"/>
    <property type="project" value="UniProtKB-UniRule"/>
</dbReference>
<keyword evidence="3 8" id="KW-0479">Metal-binding</keyword>
<organism evidence="12 13">
    <name type="scientific">Clostridium aceticum</name>
    <dbReference type="NCBI Taxonomy" id="84022"/>
    <lineage>
        <taxon>Bacteria</taxon>
        <taxon>Bacillati</taxon>
        <taxon>Bacillota</taxon>
        <taxon>Clostridia</taxon>
        <taxon>Eubacteriales</taxon>
        <taxon>Clostridiaceae</taxon>
        <taxon>Clostridium</taxon>
    </lineage>
</organism>
<dbReference type="PANTHER" id="PTHR23090">
    <property type="entry name" value="NH 3 /GLUTAMINE-DEPENDENT NAD + SYNTHETASE"/>
    <property type="match status" value="1"/>
</dbReference>
<evidence type="ECO:0000256" key="8">
    <source>
        <dbReference type="HAMAP-Rule" id="MF_00193"/>
    </source>
</evidence>
<dbReference type="InterPro" id="IPR022926">
    <property type="entry name" value="NH(3)-dep_NAD(+)_synth"/>
</dbReference>
<dbReference type="HAMAP" id="MF_00193">
    <property type="entry name" value="NadE_ammonia_dep"/>
    <property type="match status" value="1"/>
</dbReference>
<feature type="binding site" evidence="8">
    <location>
        <begin position="43"/>
        <end position="50"/>
    </location>
    <ligand>
        <name>ATP</name>
        <dbReference type="ChEBI" id="CHEBI:30616"/>
    </ligand>
</feature>
<feature type="binding site" evidence="8">
    <location>
        <position position="154"/>
    </location>
    <ligand>
        <name>ATP</name>
        <dbReference type="ChEBI" id="CHEBI:30616"/>
    </ligand>
</feature>
<evidence type="ECO:0000256" key="6">
    <source>
        <dbReference type="ARBA" id="ARBA00022842"/>
    </source>
</evidence>
<evidence type="ECO:0000313" key="12">
    <source>
        <dbReference type="EMBL" id="AKL95062.1"/>
    </source>
</evidence>
<dbReference type="Proteomes" id="UP000035704">
    <property type="component" value="Chromosome"/>
</dbReference>
<dbReference type="GO" id="GO:0004359">
    <property type="term" value="F:glutaminase activity"/>
    <property type="evidence" value="ECO:0007669"/>
    <property type="project" value="InterPro"/>
</dbReference>
<accession>A0A0G3WAX9</accession>
<dbReference type="Pfam" id="PF02540">
    <property type="entry name" value="NAD_synthase"/>
    <property type="match status" value="1"/>
</dbReference>
<dbReference type="GO" id="GO:0009435">
    <property type="term" value="P:NAD+ biosynthetic process"/>
    <property type="evidence" value="ECO:0007669"/>
    <property type="project" value="UniProtKB-UniRule"/>
</dbReference>
<sequence length="263" mass="29090">MSKVRRGESLVIMSKEIEKKIDVVVDWFRKQVKSSGTKGLVVGISGGIDSAVVANLIKKACPDNSMGVILPVKSSLKDVEDGNLVANTCGISHLTIDLSQQHEEIMGKVVDELKATGEYNENNLRMMDANLRARLRMSTLYSIANNLNYLVAGTDNAAEVHTGYFTKYGDGGVDLLPIASLKKYEVYQWAQVLGVPQVILDRAPSAGLWEGQTDEIEMGVTYKSIDQYLDGQPIDEKDREVIDRLHKSSQHKRQMPPSPEINI</sequence>
<feature type="binding site" evidence="8">
    <location>
        <position position="183"/>
    </location>
    <ligand>
        <name>ATP</name>
        <dbReference type="ChEBI" id="CHEBI:30616"/>
    </ligand>
</feature>
<dbReference type="STRING" id="84022.CACET_c16130"/>
<keyword evidence="6 8" id="KW-0460">Magnesium</keyword>
<comment type="similarity">
    <text evidence="1 8 9">Belongs to the NAD synthetase family.</text>
</comment>
<comment type="pathway">
    <text evidence="8">Cofactor biosynthesis; NAD(+) biosynthesis; NAD(+) from deamido-NAD(+) (ammonia route): step 1/1.</text>
</comment>
<comment type="function">
    <text evidence="8">Catalyzes the ATP-dependent amidation of deamido-NAD to form NAD. Uses ammonia as a nitrogen source.</text>
</comment>
<feature type="binding site" evidence="8">
    <location>
        <position position="205"/>
    </location>
    <ligand>
        <name>ATP</name>
        <dbReference type="ChEBI" id="CHEBI:30616"/>
    </ligand>
</feature>
<feature type="binding site" evidence="8">
    <location>
        <position position="159"/>
    </location>
    <ligand>
        <name>Mg(2+)</name>
        <dbReference type="ChEBI" id="CHEBI:18420"/>
    </ligand>
</feature>
<proteinExistence type="inferred from homology"/>
<keyword evidence="2 8" id="KW-0436">Ligase</keyword>
<keyword evidence="7 8" id="KW-0520">NAD</keyword>
<dbReference type="InterPro" id="IPR022310">
    <property type="entry name" value="NAD/GMP_synthase"/>
</dbReference>
<dbReference type="AlphaFoldDB" id="A0A0G3WAX9"/>
<evidence type="ECO:0000256" key="9">
    <source>
        <dbReference type="RuleBase" id="RU003811"/>
    </source>
</evidence>
<dbReference type="CDD" id="cd00553">
    <property type="entry name" value="NAD_synthase"/>
    <property type="match status" value="1"/>
</dbReference>
<dbReference type="InterPro" id="IPR003694">
    <property type="entry name" value="NAD_synthase"/>
</dbReference>
<comment type="subunit">
    <text evidence="8">Homodimer.</text>
</comment>
<feature type="binding site" evidence="8">
    <location>
        <position position="49"/>
    </location>
    <ligand>
        <name>Mg(2+)</name>
        <dbReference type="ChEBI" id="CHEBI:18420"/>
    </ligand>
</feature>
<feature type="binding site" description="in other chain" evidence="8">
    <location>
        <position position="167"/>
    </location>
    <ligand>
        <name>deamido-NAD(+)</name>
        <dbReference type="ChEBI" id="CHEBI:58437"/>
        <note>ligand shared between two neighboring subunits</note>
    </ligand>
</feature>
<keyword evidence="13" id="KW-1185">Reference proteome</keyword>
<feature type="binding site" evidence="8">
    <location>
        <position position="174"/>
    </location>
    <ligand>
        <name>deamido-NAD(+)</name>
        <dbReference type="ChEBI" id="CHEBI:58437"/>
        <note>ligand shared between two neighboring subunits</note>
    </ligand>
</feature>
<name>A0A0G3WAX9_9CLOT</name>
<dbReference type="GO" id="GO:0003952">
    <property type="term" value="F:NAD+ synthase (glutamine-hydrolyzing) activity"/>
    <property type="evidence" value="ECO:0007669"/>
    <property type="project" value="InterPro"/>
</dbReference>
<evidence type="ECO:0000256" key="10">
    <source>
        <dbReference type="RuleBase" id="RU003812"/>
    </source>
</evidence>
<keyword evidence="5 8" id="KW-0067">ATP-binding</keyword>
<evidence type="ECO:0000256" key="3">
    <source>
        <dbReference type="ARBA" id="ARBA00022723"/>
    </source>
</evidence>
<evidence type="ECO:0000256" key="5">
    <source>
        <dbReference type="ARBA" id="ARBA00022840"/>
    </source>
</evidence>
<dbReference type="Gene3D" id="3.40.50.620">
    <property type="entry name" value="HUPs"/>
    <property type="match status" value="1"/>
</dbReference>
<protein>
    <recommendedName>
        <fullName evidence="8 10">NH(3)-dependent NAD(+) synthetase</fullName>
        <ecNumber evidence="8 10">6.3.1.5</ecNumber>
    </recommendedName>
</protein>
<keyword evidence="4 8" id="KW-0547">Nucleotide-binding</keyword>
<evidence type="ECO:0000256" key="4">
    <source>
        <dbReference type="ARBA" id="ARBA00022741"/>
    </source>
</evidence>
<dbReference type="NCBIfam" id="TIGR00552">
    <property type="entry name" value="nadE"/>
    <property type="match status" value="1"/>
</dbReference>
<dbReference type="SUPFAM" id="SSF52402">
    <property type="entry name" value="Adenine nucleotide alpha hydrolases-like"/>
    <property type="match status" value="1"/>
</dbReference>
<feature type="domain" description="NAD/GMP synthase" evidence="11">
    <location>
        <begin position="22"/>
        <end position="256"/>
    </location>
</feature>
<dbReference type="EMBL" id="CP009687">
    <property type="protein sequence ID" value="AKL95062.1"/>
    <property type="molecule type" value="Genomic_DNA"/>
</dbReference>
<dbReference type="GO" id="GO:0005737">
    <property type="term" value="C:cytoplasm"/>
    <property type="evidence" value="ECO:0007669"/>
    <property type="project" value="InterPro"/>
</dbReference>
<evidence type="ECO:0000256" key="7">
    <source>
        <dbReference type="ARBA" id="ARBA00023027"/>
    </source>
</evidence>
<dbReference type="PANTHER" id="PTHR23090:SF9">
    <property type="entry name" value="GLUTAMINE-DEPENDENT NAD(+) SYNTHETASE"/>
    <property type="match status" value="1"/>
</dbReference>
<dbReference type="EC" id="6.3.1.5" evidence="8 10"/>
<feature type="binding site" description="in other chain" evidence="8">
    <location>
        <position position="134"/>
    </location>
    <ligand>
        <name>deamido-NAD(+)</name>
        <dbReference type="ChEBI" id="CHEBI:58437"/>
        <note>ligand shared between two neighboring subunits</note>
    </ligand>
</feature>
<dbReference type="UniPathway" id="UPA00253">
    <property type="reaction ID" value="UER00333"/>
</dbReference>
<dbReference type="InterPro" id="IPR014729">
    <property type="entry name" value="Rossmann-like_a/b/a_fold"/>
</dbReference>
<feature type="binding site" description="in other chain" evidence="8">
    <location>
        <begin position="251"/>
        <end position="252"/>
    </location>
    <ligand>
        <name>deamido-NAD(+)</name>
        <dbReference type="ChEBI" id="CHEBI:58437"/>
        <note>ligand shared between two neighboring subunits</note>
    </ligand>
</feature>
<evidence type="ECO:0000259" key="11">
    <source>
        <dbReference type="Pfam" id="PF02540"/>
    </source>
</evidence>
<evidence type="ECO:0000256" key="2">
    <source>
        <dbReference type="ARBA" id="ARBA00022598"/>
    </source>
</evidence>
<dbReference type="GO" id="GO:0005524">
    <property type="term" value="F:ATP binding"/>
    <property type="evidence" value="ECO:0007669"/>
    <property type="project" value="UniProtKB-UniRule"/>
</dbReference>
<evidence type="ECO:0000313" key="13">
    <source>
        <dbReference type="Proteomes" id="UP000035704"/>
    </source>
</evidence>
<comment type="catalytic activity">
    <reaction evidence="8 10">
        <text>deamido-NAD(+) + NH4(+) + ATP = AMP + diphosphate + NAD(+) + H(+)</text>
        <dbReference type="Rhea" id="RHEA:21188"/>
        <dbReference type="ChEBI" id="CHEBI:15378"/>
        <dbReference type="ChEBI" id="CHEBI:28938"/>
        <dbReference type="ChEBI" id="CHEBI:30616"/>
        <dbReference type="ChEBI" id="CHEBI:33019"/>
        <dbReference type="ChEBI" id="CHEBI:57540"/>
        <dbReference type="ChEBI" id="CHEBI:58437"/>
        <dbReference type="ChEBI" id="CHEBI:456215"/>
        <dbReference type="EC" id="6.3.1.5"/>
    </reaction>
</comment>
<dbReference type="PATRIC" id="fig|84022.6.peg.1606"/>